<feature type="domain" description="Aldehyde dehydrogenase" evidence="4">
    <location>
        <begin position="13"/>
        <end position="458"/>
    </location>
</feature>
<evidence type="ECO:0000313" key="6">
    <source>
        <dbReference type="Proteomes" id="UP000242957"/>
    </source>
</evidence>
<dbReference type="InterPro" id="IPR016162">
    <property type="entry name" value="Ald_DH_N"/>
</dbReference>
<sequence length="463" mass="49653">MNQIAALPAAISRSPATGEELARYPFQSADDLETVLQSTDNAFRQWRDTPVEARVEILRRMATVMRANVEAMARMEAREMGMPVSQARGEINKCANLCEWYAEHGPAMLQDEPTSIEGDKAYVSYLPLGPVLAVMPWNFPTWQVMRGAVAIILGGNTYVLKHAPNVMGCAYQLQQAWRDAGLPEGVFEVLNVEPPLVSRAIADDRIASIAVTGSVGAGAAIASQAGAALKKCVLELGGSDAFIVLADADIDAAVKAAVASRFGNCGQVCIAAKRIILEESIAAAFTERFVEAVKALQIGDPLEDATFLGPMARADLREELDQQVRASIADGATLLLGGHKLEGAGNYYAPTILADVKPGMTSFRQEIFGPVASLIVARDAEHAIELANDSEFGLSGALWSADVANARRLARRIVSGAVFINGFSASDPRVPIGGVKKSGYGRELSHFGLREFLNPQTVWVDRR</sequence>
<proteinExistence type="inferred from homology"/>
<evidence type="ECO:0000313" key="5">
    <source>
        <dbReference type="EMBL" id="SDN19253.1"/>
    </source>
</evidence>
<dbReference type="CDD" id="cd07100">
    <property type="entry name" value="ALDH_SSADH1_GabD1"/>
    <property type="match status" value="1"/>
</dbReference>
<dbReference type="EMBL" id="FNIJ01000001">
    <property type="protein sequence ID" value="SDN19253.1"/>
    <property type="molecule type" value="Genomic_DNA"/>
</dbReference>
<dbReference type="Gene3D" id="3.40.309.10">
    <property type="entry name" value="Aldehyde Dehydrogenase, Chain A, domain 2"/>
    <property type="match status" value="1"/>
</dbReference>
<dbReference type="PANTHER" id="PTHR43217">
    <property type="entry name" value="SUCCINATE SEMIALDEHYDE DEHYDROGENASE [NAD(P)+] SAD"/>
    <property type="match status" value="1"/>
</dbReference>
<accession>A0A1G9ZFL9</accession>
<dbReference type="FunFam" id="3.40.309.10:FF:000010">
    <property type="entry name" value="Gamma-aminobutyraldehyde dehydrogenase"/>
    <property type="match status" value="1"/>
</dbReference>
<dbReference type="AlphaFoldDB" id="A0A1G9ZFL9"/>
<keyword evidence="6" id="KW-1185">Reference proteome</keyword>
<dbReference type="InterPro" id="IPR015590">
    <property type="entry name" value="Aldehyde_DH_dom"/>
</dbReference>
<keyword evidence="2" id="KW-0521">NADP</keyword>
<name>A0A1G9ZFL9_9PSED</name>
<dbReference type="SUPFAM" id="SSF53720">
    <property type="entry name" value="ALDH-like"/>
    <property type="match status" value="1"/>
</dbReference>
<dbReference type="InterPro" id="IPR016161">
    <property type="entry name" value="Ald_DH/histidinol_DH"/>
</dbReference>
<dbReference type="FunFam" id="3.40.605.10:FF:000012">
    <property type="entry name" value="NAD-dependent succinate-semialdehyde dehydrogenase"/>
    <property type="match status" value="1"/>
</dbReference>
<organism evidence="5 6">
    <name type="scientific">Pseudomonas jinjuensis</name>
    <dbReference type="NCBI Taxonomy" id="198616"/>
    <lineage>
        <taxon>Bacteria</taxon>
        <taxon>Pseudomonadati</taxon>
        <taxon>Pseudomonadota</taxon>
        <taxon>Gammaproteobacteria</taxon>
        <taxon>Pseudomonadales</taxon>
        <taxon>Pseudomonadaceae</taxon>
        <taxon>Pseudomonas</taxon>
    </lineage>
</organism>
<evidence type="ECO:0000256" key="1">
    <source>
        <dbReference type="ARBA" id="ARBA00009986"/>
    </source>
</evidence>
<dbReference type="GO" id="GO:0004777">
    <property type="term" value="F:succinate-semialdehyde dehydrogenase (NAD+) activity"/>
    <property type="evidence" value="ECO:0007669"/>
    <property type="project" value="TreeGrafter"/>
</dbReference>
<keyword evidence="3" id="KW-0560">Oxidoreductase</keyword>
<dbReference type="InterPro" id="IPR016163">
    <property type="entry name" value="Ald_DH_C"/>
</dbReference>
<gene>
    <name evidence="5" type="ORF">SAMN05216193_101463</name>
</gene>
<dbReference type="InterPro" id="IPR016160">
    <property type="entry name" value="Ald_DH_CS_CYS"/>
</dbReference>
<dbReference type="STRING" id="198616.SAMN05216193_101463"/>
<dbReference type="PANTHER" id="PTHR43217:SF1">
    <property type="entry name" value="SUCCINATE SEMIALDEHYDE DEHYDROGENASE [NAD(P)+] SAD"/>
    <property type="match status" value="1"/>
</dbReference>
<dbReference type="GO" id="GO:0004030">
    <property type="term" value="F:aldehyde dehydrogenase [NAD(P)+] activity"/>
    <property type="evidence" value="ECO:0007669"/>
    <property type="project" value="InterPro"/>
</dbReference>
<dbReference type="Proteomes" id="UP000242957">
    <property type="component" value="Unassembled WGS sequence"/>
</dbReference>
<dbReference type="RefSeq" id="WP_084313196.1">
    <property type="nucleotide sequence ID" value="NZ_FNIJ01000001.1"/>
</dbReference>
<evidence type="ECO:0000256" key="3">
    <source>
        <dbReference type="ARBA" id="ARBA00023002"/>
    </source>
</evidence>
<protein>
    <submittedName>
        <fullName evidence="5">Succinate-semialdehyde dehydrogenase</fullName>
    </submittedName>
</protein>
<comment type="similarity">
    <text evidence="1">Belongs to the aldehyde dehydrogenase family.</text>
</comment>
<dbReference type="OrthoDB" id="9812625at2"/>
<dbReference type="InterPro" id="IPR044148">
    <property type="entry name" value="ALDH_GabD1-like"/>
</dbReference>
<dbReference type="InterPro" id="IPR047110">
    <property type="entry name" value="GABD/Sad-like"/>
</dbReference>
<evidence type="ECO:0000259" key="4">
    <source>
        <dbReference type="Pfam" id="PF00171"/>
    </source>
</evidence>
<evidence type="ECO:0000256" key="2">
    <source>
        <dbReference type="ARBA" id="ARBA00022857"/>
    </source>
</evidence>
<dbReference type="Gene3D" id="3.40.605.10">
    <property type="entry name" value="Aldehyde Dehydrogenase, Chain A, domain 1"/>
    <property type="match status" value="1"/>
</dbReference>
<dbReference type="Pfam" id="PF00171">
    <property type="entry name" value="Aldedh"/>
    <property type="match status" value="1"/>
</dbReference>
<dbReference type="PROSITE" id="PS00070">
    <property type="entry name" value="ALDEHYDE_DEHYDR_CYS"/>
    <property type="match status" value="1"/>
</dbReference>
<reference evidence="6" key="1">
    <citation type="submission" date="2016-10" db="EMBL/GenBank/DDBJ databases">
        <authorList>
            <person name="Varghese N."/>
            <person name="Submissions S."/>
        </authorList>
    </citation>
    <scope>NUCLEOTIDE SEQUENCE [LARGE SCALE GENOMIC DNA]</scope>
    <source>
        <strain evidence="6">JCM 21621</strain>
    </source>
</reference>